<dbReference type="InterPro" id="IPR036291">
    <property type="entry name" value="NAD(P)-bd_dom_sf"/>
</dbReference>
<evidence type="ECO:0000313" key="2">
    <source>
        <dbReference type="EMBL" id="MFB9135622.1"/>
    </source>
</evidence>
<proteinExistence type="predicted"/>
<dbReference type="RefSeq" id="WP_390192785.1">
    <property type="nucleotide sequence ID" value="NZ_JBHMEP010000002.1"/>
</dbReference>
<evidence type="ECO:0000259" key="1">
    <source>
        <dbReference type="Pfam" id="PF03446"/>
    </source>
</evidence>
<dbReference type="Gene3D" id="3.40.50.720">
    <property type="entry name" value="NAD(P)-binding Rossmann-like Domain"/>
    <property type="match status" value="1"/>
</dbReference>
<organism evidence="2 3">
    <name type="scientific">Vibrio olivae</name>
    <dbReference type="NCBI Taxonomy" id="1243002"/>
    <lineage>
        <taxon>Bacteria</taxon>
        <taxon>Pseudomonadati</taxon>
        <taxon>Pseudomonadota</taxon>
        <taxon>Gammaproteobacteria</taxon>
        <taxon>Vibrionales</taxon>
        <taxon>Vibrionaceae</taxon>
        <taxon>Vibrio</taxon>
    </lineage>
</organism>
<dbReference type="EMBL" id="JBHMEP010000002">
    <property type="protein sequence ID" value="MFB9135622.1"/>
    <property type="molecule type" value="Genomic_DNA"/>
</dbReference>
<dbReference type="PANTHER" id="PTHR43060:SF15">
    <property type="entry name" value="3-HYDROXYISOBUTYRATE DEHYDROGENASE-LIKE 1, MITOCHONDRIAL-RELATED"/>
    <property type="match status" value="1"/>
</dbReference>
<protein>
    <submittedName>
        <fullName evidence="2">NAD(P)-binding domain-containing protein</fullName>
    </submittedName>
</protein>
<evidence type="ECO:0000313" key="3">
    <source>
        <dbReference type="Proteomes" id="UP001589645"/>
    </source>
</evidence>
<dbReference type="PANTHER" id="PTHR43060">
    <property type="entry name" value="3-HYDROXYISOBUTYRATE DEHYDROGENASE-LIKE 1, MITOCHONDRIAL-RELATED"/>
    <property type="match status" value="1"/>
</dbReference>
<dbReference type="SUPFAM" id="SSF51735">
    <property type="entry name" value="NAD(P)-binding Rossmann-fold domains"/>
    <property type="match status" value="1"/>
</dbReference>
<keyword evidence="3" id="KW-1185">Reference proteome</keyword>
<dbReference type="Pfam" id="PF03446">
    <property type="entry name" value="NAD_binding_2"/>
    <property type="match status" value="1"/>
</dbReference>
<reference evidence="2 3" key="1">
    <citation type="submission" date="2024-09" db="EMBL/GenBank/DDBJ databases">
        <authorList>
            <person name="Sun Q."/>
            <person name="Mori K."/>
        </authorList>
    </citation>
    <scope>NUCLEOTIDE SEQUENCE [LARGE SCALE GENOMIC DNA]</scope>
    <source>
        <strain evidence="2 3">CECT 8064</strain>
    </source>
</reference>
<accession>A0ABV5HMY9</accession>
<feature type="domain" description="6-phosphogluconate dehydrogenase NADP-binding" evidence="1">
    <location>
        <begin position="20"/>
        <end position="173"/>
    </location>
</feature>
<dbReference type="Proteomes" id="UP001589645">
    <property type="component" value="Unassembled WGS sequence"/>
</dbReference>
<comment type="caution">
    <text evidence="2">The sequence shown here is derived from an EMBL/GenBank/DDBJ whole genome shotgun (WGS) entry which is preliminary data.</text>
</comment>
<name>A0ABV5HMY9_9VIBR</name>
<sequence length="177" mass="19556">MQNWFHISQCLGACMEHTRLAFIGLGAMGYAVAGQLQNAGFHTSVYDADFQVAKKWGSEFPGQVFETPEEAAQECDVVFVWTASDVEIQQVIYGEDGVLGGLKTDAILVDHSATSKPVVAQLTQACLTTGHPFIEALHRREQDGELTTIDCQGQLEAFERVQPIMRHYAQKVVLVNR</sequence>
<dbReference type="InterPro" id="IPR006115">
    <property type="entry name" value="6PGDH_NADP-bd"/>
</dbReference>
<gene>
    <name evidence="2" type="ORF">ACFFUV_11680</name>
</gene>